<dbReference type="Pfam" id="PF05697">
    <property type="entry name" value="Trigger_N"/>
    <property type="match status" value="1"/>
</dbReference>
<comment type="catalytic activity">
    <reaction evidence="1">
        <text>[protein]-peptidylproline (omega=180) = [protein]-peptidylproline (omega=0)</text>
        <dbReference type="Rhea" id="RHEA:16237"/>
        <dbReference type="Rhea" id="RHEA-COMP:10747"/>
        <dbReference type="Rhea" id="RHEA-COMP:10748"/>
        <dbReference type="ChEBI" id="CHEBI:83833"/>
        <dbReference type="ChEBI" id="CHEBI:83834"/>
        <dbReference type="EC" id="5.2.1.8"/>
    </reaction>
</comment>
<evidence type="ECO:0000256" key="8">
    <source>
        <dbReference type="SAM" id="MobiDB-lite"/>
    </source>
</evidence>
<evidence type="ECO:0000256" key="4">
    <source>
        <dbReference type="ARBA" id="ARBA00023110"/>
    </source>
</evidence>
<gene>
    <name evidence="10" type="ORF">KC19_2G043600</name>
</gene>
<evidence type="ECO:0000256" key="6">
    <source>
        <dbReference type="ARBA" id="ARBA00023235"/>
    </source>
</evidence>
<keyword evidence="11" id="KW-1185">Reference proteome</keyword>
<name>A0A8T0IS34_CERPU</name>
<evidence type="ECO:0000259" key="9">
    <source>
        <dbReference type="Pfam" id="PF05697"/>
    </source>
</evidence>
<evidence type="ECO:0000313" key="11">
    <source>
        <dbReference type="Proteomes" id="UP000822688"/>
    </source>
</evidence>
<dbReference type="EMBL" id="CM026422">
    <property type="protein sequence ID" value="KAG0585845.1"/>
    <property type="molecule type" value="Genomic_DNA"/>
</dbReference>
<evidence type="ECO:0000256" key="2">
    <source>
        <dbReference type="ARBA" id="ARBA00005464"/>
    </source>
</evidence>
<dbReference type="GO" id="GO:0043022">
    <property type="term" value="F:ribosome binding"/>
    <property type="evidence" value="ECO:0007669"/>
    <property type="project" value="TreeGrafter"/>
</dbReference>
<dbReference type="GO" id="GO:0044183">
    <property type="term" value="F:protein folding chaperone"/>
    <property type="evidence" value="ECO:0007669"/>
    <property type="project" value="TreeGrafter"/>
</dbReference>
<dbReference type="PANTHER" id="PTHR30560">
    <property type="entry name" value="TRIGGER FACTOR CHAPERONE AND PEPTIDYL-PROLYL CIS/TRANS ISOMERASE"/>
    <property type="match status" value="1"/>
</dbReference>
<dbReference type="SUPFAM" id="SSF102735">
    <property type="entry name" value="Trigger factor ribosome-binding domain"/>
    <property type="match status" value="1"/>
</dbReference>
<comment type="similarity">
    <text evidence="2">Belongs to the FKBP-type PPIase family. Tig subfamily.</text>
</comment>
<dbReference type="GO" id="GO:0003755">
    <property type="term" value="F:peptidyl-prolyl cis-trans isomerase activity"/>
    <property type="evidence" value="ECO:0007669"/>
    <property type="project" value="UniProtKB-KW"/>
</dbReference>
<dbReference type="Gene3D" id="3.30.70.1050">
    <property type="entry name" value="Trigger factor ribosome-binding domain"/>
    <property type="match status" value="1"/>
</dbReference>
<protein>
    <recommendedName>
        <fullName evidence="3">peptidylprolyl isomerase</fullName>
        <ecNumber evidence="3">5.2.1.8</ecNumber>
    </recommendedName>
</protein>
<keyword evidence="4" id="KW-0697">Rotamase</keyword>
<comment type="caution">
    <text evidence="10">The sequence shown here is derived from an EMBL/GenBank/DDBJ whole genome shotgun (WGS) entry which is preliminary data.</text>
</comment>
<dbReference type="InterPro" id="IPR005215">
    <property type="entry name" value="Trig_fac"/>
</dbReference>
<dbReference type="AlphaFoldDB" id="A0A8T0IS34"/>
<evidence type="ECO:0000256" key="5">
    <source>
        <dbReference type="ARBA" id="ARBA00023186"/>
    </source>
</evidence>
<dbReference type="EC" id="5.2.1.8" evidence="3"/>
<feature type="domain" description="Trigger factor ribosome-binding bacterial" evidence="9">
    <location>
        <begin position="109"/>
        <end position="233"/>
    </location>
</feature>
<dbReference type="Proteomes" id="UP000822688">
    <property type="component" value="Chromosome 2"/>
</dbReference>
<dbReference type="InterPro" id="IPR008881">
    <property type="entry name" value="Trigger_fac_ribosome-bd_bac"/>
</dbReference>
<organism evidence="10 11">
    <name type="scientific">Ceratodon purpureus</name>
    <name type="common">Fire moss</name>
    <name type="synonym">Dicranum purpureum</name>
    <dbReference type="NCBI Taxonomy" id="3225"/>
    <lineage>
        <taxon>Eukaryota</taxon>
        <taxon>Viridiplantae</taxon>
        <taxon>Streptophyta</taxon>
        <taxon>Embryophyta</taxon>
        <taxon>Bryophyta</taxon>
        <taxon>Bryophytina</taxon>
        <taxon>Bryopsida</taxon>
        <taxon>Dicranidae</taxon>
        <taxon>Pseudoditrichales</taxon>
        <taxon>Ditrichaceae</taxon>
        <taxon>Ceratodon</taxon>
    </lineage>
</organism>
<evidence type="ECO:0000256" key="3">
    <source>
        <dbReference type="ARBA" id="ARBA00013194"/>
    </source>
</evidence>
<dbReference type="GO" id="GO:0051083">
    <property type="term" value="P:'de novo' cotranslational protein folding"/>
    <property type="evidence" value="ECO:0007669"/>
    <property type="project" value="TreeGrafter"/>
</dbReference>
<sequence length="253" mass="27068">MAMVAMMSATCTALHQAPSSSLRLAGDGGGLRSASTAPQCSCGRSSSALFGAPILRVERESRSLRHRGPVQPSAVKYEYKSSQNASDIREAPLASSGNLSLIKDAKIEAQPPQDLKLKLRVELSGKDTQRAFDTVVRSLAKNAPPVPGFRKAKGGKSSIVPTSVLLNMMGVSRVRKFVIEEIVRTVLVEYVEKEGIKAKKSLATDKNADELNAIFEPGQDFGFDATLDLEEDSGDTEEAKPEAETSESEVVSA</sequence>
<evidence type="ECO:0000313" key="10">
    <source>
        <dbReference type="EMBL" id="KAG0585845.1"/>
    </source>
</evidence>
<comment type="function">
    <text evidence="7">Involved in protein export. Acts as a chaperone by maintaining the newly synthesized protein in an open conformation. Functions as a peptidyl-prolyl cis-trans isomerase.</text>
</comment>
<keyword evidence="5" id="KW-0143">Chaperone</keyword>
<dbReference type="InterPro" id="IPR036611">
    <property type="entry name" value="Trigger_fac_ribosome-bd_sf"/>
</dbReference>
<accession>A0A8T0IS34</accession>
<feature type="region of interest" description="Disordered" evidence="8">
    <location>
        <begin position="230"/>
        <end position="253"/>
    </location>
</feature>
<keyword evidence="6" id="KW-0413">Isomerase</keyword>
<reference evidence="10" key="1">
    <citation type="submission" date="2020-06" db="EMBL/GenBank/DDBJ databases">
        <title>WGS assembly of Ceratodon purpureus strain R40.</title>
        <authorList>
            <person name="Carey S.B."/>
            <person name="Jenkins J."/>
            <person name="Shu S."/>
            <person name="Lovell J.T."/>
            <person name="Sreedasyam A."/>
            <person name="Maumus F."/>
            <person name="Tiley G.P."/>
            <person name="Fernandez-Pozo N."/>
            <person name="Barry K."/>
            <person name="Chen C."/>
            <person name="Wang M."/>
            <person name="Lipzen A."/>
            <person name="Daum C."/>
            <person name="Saski C.A."/>
            <person name="Payton A.C."/>
            <person name="Mcbreen J.C."/>
            <person name="Conrad R.E."/>
            <person name="Kollar L.M."/>
            <person name="Olsson S."/>
            <person name="Huttunen S."/>
            <person name="Landis J.B."/>
            <person name="Wickett N.J."/>
            <person name="Johnson M.G."/>
            <person name="Rensing S.A."/>
            <person name="Grimwood J."/>
            <person name="Schmutz J."/>
            <person name="Mcdaniel S.F."/>
        </authorList>
    </citation>
    <scope>NUCLEOTIDE SEQUENCE</scope>
    <source>
        <strain evidence="10">R40</strain>
    </source>
</reference>
<dbReference type="GO" id="GO:0015031">
    <property type="term" value="P:protein transport"/>
    <property type="evidence" value="ECO:0007669"/>
    <property type="project" value="InterPro"/>
</dbReference>
<evidence type="ECO:0000256" key="7">
    <source>
        <dbReference type="ARBA" id="ARBA00024849"/>
    </source>
</evidence>
<evidence type="ECO:0000256" key="1">
    <source>
        <dbReference type="ARBA" id="ARBA00000971"/>
    </source>
</evidence>
<dbReference type="FunFam" id="3.30.70.1050:FF:000004">
    <property type="entry name" value="Trigger factor"/>
    <property type="match status" value="1"/>
</dbReference>
<dbReference type="PANTHER" id="PTHR30560:SF4">
    <property type="entry name" value="OS01G0894700 PROTEIN"/>
    <property type="match status" value="1"/>
</dbReference>
<dbReference type="GO" id="GO:0043335">
    <property type="term" value="P:protein unfolding"/>
    <property type="evidence" value="ECO:0007669"/>
    <property type="project" value="TreeGrafter"/>
</dbReference>
<proteinExistence type="inferred from homology"/>